<dbReference type="OrthoDB" id="9781543at2"/>
<dbReference type="EC" id="1.11.1.-" evidence="7"/>
<reference evidence="7 9" key="2">
    <citation type="submission" date="2018-06" db="EMBL/GenBank/DDBJ databases">
        <authorList>
            <consortium name="Pathogen Informatics"/>
            <person name="Doyle S."/>
        </authorList>
    </citation>
    <scope>NUCLEOTIDE SEQUENCE [LARGE SCALE GENOMIC DNA]</scope>
    <source>
        <strain evidence="7 9">NCTC9810</strain>
    </source>
</reference>
<evidence type="ECO:0000259" key="5">
    <source>
        <dbReference type="PROSITE" id="PS51352"/>
    </source>
</evidence>
<feature type="domain" description="Thioredoxin" evidence="5">
    <location>
        <begin position="20"/>
        <end position="168"/>
    </location>
</feature>
<dbReference type="InterPro" id="IPR050455">
    <property type="entry name" value="Tpx_Peroxidase_subfamily"/>
</dbReference>
<proteinExistence type="predicted"/>
<evidence type="ECO:0000256" key="3">
    <source>
        <dbReference type="ARBA" id="ARBA00023157"/>
    </source>
</evidence>
<evidence type="ECO:0000256" key="2">
    <source>
        <dbReference type="ARBA" id="ARBA00022862"/>
    </source>
</evidence>
<dbReference type="RefSeq" id="WP_101540178.1">
    <property type="nucleotide sequence ID" value="NZ_JBHWQV010000023.1"/>
</dbReference>
<sequence>MTKRVVKFGQLDLTVEGNKLQINDKAPNFKGVLEDLSDYDFYKNEKDKVKIISALPSIDTSVCELQTFLFTKKESEFPEDLSVITVSNDLPFAQKRFKKEKGIKKIGFVSDYLNEDFAKKYSLLIEELKLVNRAIFVVDKNNLIRHIEYLDQNNELPDVNEAFEIALELTDQK</sequence>
<dbReference type="Proteomes" id="UP000234335">
    <property type="component" value="Unassembled WGS sequence"/>
</dbReference>
<keyword evidence="1 6" id="KW-0575">Peroxidase</keyword>
<dbReference type="EMBL" id="UFTA01000002">
    <property type="protein sequence ID" value="SUU92415.1"/>
    <property type="molecule type" value="Genomic_DNA"/>
</dbReference>
<dbReference type="PANTHER" id="PTHR43110">
    <property type="entry name" value="THIOL PEROXIDASE"/>
    <property type="match status" value="1"/>
</dbReference>
<evidence type="ECO:0000256" key="1">
    <source>
        <dbReference type="ARBA" id="ARBA00022559"/>
    </source>
</evidence>
<dbReference type="Pfam" id="PF08534">
    <property type="entry name" value="Redoxin"/>
    <property type="match status" value="1"/>
</dbReference>
<keyword evidence="4" id="KW-0676">Redox-active center</keyword>
<keyword evidence="2" id="KW-0049">Antioxidant</keyword>
<keyword evidence="3" id="KW-1015">Disulfide bond</keyword>
<evidence type="ECO:0000313" key="7">
    <source>
        <dbReference type="EMBL" id="SUU92415.1"/>
    </source>
</evidence>
<keyword evidence="8" id="KW-1185">Reference proteome</keyword>
<dbReference type="EMBL" id="PKGS01000002">
    <property type="protein sequence ID" value="PKZ17107.1"/>
    <property type="molecule type" value="Genomic_DNA"/>
</dbReference>
<name>A0A2I1MAH4_9FIRM</name>
<dbReference type="InterPro" id="IPR013766">
    <property type="entry name" value="Thioredoxin_domain"/>
</dbReference>
<dbReference type="SUPFAM" id="SSF52833">
    <property type="entry name" value="Thioredoxin-like"/>
    <property type="match status" value="1"/>
</dbReference>
<dbReference type="Gene3D" id="3.40.30.10">
    <property type="entry name" value="Glutaredoxin"/>
    <property type="match status" value="1"/>
</dbReference>
<evidence type="ECO:0000313" key="9">
    <source>
        <dbReference type="Proteomes" id="UP000255124"/>
    </source>
</evidence>
<accession>A0A2I1MAH4</accession>
<organism evidence="6 8">
    <name type="scientific">Anaerococcus octavius</name>
    <dbReference type="NCBI Taxonomy" id="54007"/>
    <lineage>
        <taxon>Bacteria</taxon>
        <taxon>Bacillati</taxon>
        <taxon>Bacillota</taxon>
        <taxon>Tissierellia</taxon>
        <taxon>Tissierellales</taxon>
        <taxon>Peptoniphilaceae</taxon>
        <taxon>Anaerococcus</taxon>
    </lineage>
</organism>
<keyword evidence="7" id="KW-0560">Oxidoreductase</keyword>
<dbReference type="AlphaFoldDB" id="A0A2I1MAH4"/>
<dbReference type="PANTHER" id="PTHR43110:SF1">
    <property type="entry name" value="THIOL PEROXIDASE"/>
    <property type="match status" value="1"/>
</dbReference>
<gene>
    <name evidence="7" type="primary">tpx_2</name>
    <name evidence="6" type="ORF">CYJ34_04810</name>
    <name evidence="7" type="ORF">NCTC9810_00745</name>
</gene>
<protein>
    <submittedName>
        <fullName evidence="6 7">Thiol peroxidase</fullName>
        <ecNumber evidence="7">1.11.1.-</ecNumber>
    </submittedName>
</protein>
<dbReference type="Proteomes" id="UP000255124">
    <property type="component" value="Unassembled WGS sequence"/>
</dbReference>
<evidence type="ECO:0000313" key="8">
    <source>
        <dbReference type="Proteomes" id="UP000234335"/>
    </source>
</evidence>
<dbReference type="GO" id="GO:0004601">
    <property type="term" value="F:peroxidase activity"/>
    <property type="evidence" value="ECO:0007669"/>
    <property type="project" value="UniProtKB-KW"/>
</dbReference>
<evidence type="ECO:0000313" key="6">
    <source>
        <dbReference type="EMBL" id="PKZ17107.1"/>
    </source>
</evidence>
<dbReference type="PROSITE" id="PS51352">
    <property type="entry name" value="THIOREDOXIN_2"/>
    <property type="match status" value="1"/>
</dbReference>
<dbReference type="InterPro" id="IPR013740">
    <property type="entry name" value="Redoxin"/>
</dbReference>
<evidence type="ECO:0000256" key="4">
    <source>
        <dbReference type="ARBA" id="ARBA00023284"/>
    </source>
</evidence>
<dbReference type="InterPro" id="IPR036249">
    <property type="entry name" value="Thioredoxin-like_sf"/>
</dbReference>
<reference evidence="6 8" key="1">
    <citation type="submission" date="2017-12" db="EMBL/GenBank/DDBJ databases">
        <title>Phylogenetic diversity of female urinary microbiome.</title>
        <authorList>
            <person name="Thomas-White K."/>
            <person name="Wolfe A.J."/>
        </authorList>
    </citation>
    <scope>NUCLEOTIDE SEQUENCE [LARGE SCALE GENOMIC DNA]</scope>
    <source>
        <strain evidence="6 8">UMB0119</strain>
    </source>
</reference>
<dbReference type="NCBIfam" id="NF001808">
    <property type="entry name" value="PRK00522.1"/>
    <property type="match status" value="1"/>
</dbReference>